<protein>
    <recommendedName>
        <fullName evidence="4 8">Uracil-DNA glycosylase</fullName>
        <shortName evidence="8">UDG</shortName>
        <ecNumber evidence="4 8">3.2.2.27</ecNumber>
    </recommendedName>
</protein>
<dbReference type="Gene3D" id="3.40.470.10">
    <property type="entry name" value="Uracil-DNA glycosylase-like domain"/>
    <property type="match status" value="1"/>
</dbReference>
<name>A0A2M6WF76_9BACT</name>
<dbReference type="InterPro" id="IPR002043">
    <property type="entry name" value="UDG_fam1"/>
</dbReference>
<dbReference type="GO" id="GO:0004844">
    <property type="term" value="F:uracil DNA N-glycosylase activity"/>
    <property type="evidence" value="ECO:0007669"/>
    <property type="project" value="UniProtKB-UniRule"/>
</dbReference>
<dbReference type="SMART" id="SM00986">
    <property type="entry name" value="UDG"/>
    <property type="match status" value="1"/>
</dbReference>
<dbReference type="NCBIfam" id="NF003589">
    <property type="entry name" value="PRK05254.1-2"/>
    <property type="match status" value="1"/>
</dbReference>
<evidence type="ECO:0000259" key="9">
    <source>
        <dbReference type="SMART" id="SM00986"/>
    </source>
</evidence>
<evidence type="ECO:0000256" key="1">
    <source>
        <dbReference type="ARBA" id="ARBA00001400"/>
    </source>
</evidence>
<dbReference type="Proteomes" id="UP000228809">
    <property type="component" value="Unassembled WGS sequence"/>
</dbReference>
<dbReference type="HAMAP" id="MF_00148">
    <property type="entry name" value="UDG"/>
    <property type="match status" value="1"/>
</dbReference>
<dbReference type="EMBL" id="PFBJ01000003">
    <property type="protein sequence ID" value="PIT91419.1"/>
    <property type="molecule type" value="Genomic_DNA"/>
</dbReference>
<dbReference type="SMART" id="SM00987">
    <property type="entry name" value="UreE_C"/>
    <property type="match status" value="1"/>
</dbReference>
<gene>
    <name evidence="8" type="primary">ung</name>
    <name evidence="10" type="ORF">COU17_00305</name>
</gene>
<evidence type="ECO:0000256" key="8">
    <source>
        <dbReference type="HAMAP-Rule" id="MF_00148"/>
    </source>
</evidence>
<evidence type="ECO:0000256" key="2">
    <source>
        <dbReference type="ARBA" id="ARBA00002631"/>
    </source>
</evidence>
<sequence length="224" mass="24818">MAHADIKLAPEWKVLLAAEFTAPYFTELAELVRAEYLTHTVFPPPKYIFRALDLVAPSDVAVVILGQDPYHTPGVADGLAFSTGSKNRIPPSLANIFKEIESEFAVPCIQNPDLTRWANQGVLLLNASLSVRSGEANSHALYGWHTFTDAIIKSLSENYSHIVFMLWGTFAGKKEVLIDSHTHLVLKSAHPSPLSAHRGFFGNAHFTRANAYLIKNGKKPIDWR</sequence>
<comment type="function">
    <text evidence="2 8">Excises uracil residues from the DNA which can arise as a result of misincorporation of dUMP residues by DNA polymerase or due to deamination of cytosine.</text>
</comment>
<keyword evidence="7 8" id="KW-0234">DNA repair</keyword>
<keyword evidence="6 8" id="KW-0378">Hydrolase</keyword>
<keyword evidence="5 8" id="KW-0227">DNA damage</keyword>
<comment type="subcellular location">
    <subcellularLocation>
        <location evidence="8">Cytoplasm</location>
    </subcellularLocation>
</comment>
<evidence type="ECO:0000313" key="11">
    <source>
        <dbReference type="Proteomes" id="UP000228809"/>
    </source>
</evidence>
<dbReference type="CDD" id="cd10027">
    <property type="entry name" value="UDG-F1-like"/>
    <property type="match status" value="1"/>
</dbReference>
<dbReference type="PANTHER" id="PTHR11264:SF0">
    <property type="entry name" value="URACIL-DNA GLYCOSYLASE"/>
    <property type="match status" value="1"/>
</dbReference>
<dbReference type="InterPro" id="IPR005122">
    <property type="entry name" value="Uracil-DNA_glycosylase-like"/>
</dbReference>
<comment type="caution">
    <text evidence="10">The sequence shown here is derived from an EMBL/GenBank/DDBJ whole genome shotgun (WGS) entry which is preliminary data.</text>
</comment>
<evidence type="ECO:0000256" key="4">
    <source>
        <dbReference type="ARBA" id="ARBA00012030"/>
    </source>
</evidence>
<evidence type="ECO:0000256" key="3">
    <source>
        <dbReference type="ARBA" id="ARBA00008184"/>
    </source>
</evidence>
<dbReference type="EC" id="3.2.2.27" evidence="4 8"/>
<evidence type="ECO:0000256" key="5">
    <source>
        <dbReference type="ARBA" id="ARBA00022763"/>
    </source>
</evidence>
<accession>A0A2M6WF76</accession>
<dbReference type="GO" id="GO:0005737">
    <property type="term" value="C:cytoplasm"/>
    <property type="evidence" value="ECO:0007669"/>
    <property type="project" value="UniProtKB-SubCell"/>
</dbReference>
<dbReference type="InterPro" id="IPR036895">
    <property type="entry name" value="Uracil-DNA_glycosylase-like_sf"/>
</dbReference>
<comment type="similarity">
    <text evidence="3 8">Belongs to the uracil-DNA glycosylase (UDG) superfamily. UNG family.</text>
</comment>
<dbReference type="AlphaFoldDB" id="A0A2M6WF76"/>
<comment type="catalytic activity">
    <reaction evidence="1 8">
        <text>Hydrolyzes single-stranded DNA or mismatched double-stranded DNA and polynucleotides, releasing free uracil.</text>
        <dbReference type="EC" id="3.2.2.27"/>
    </reaction>
</comment>
<feature type="domain" description="Uracil-DNA glycosylase-like" evidence="9">
    <location>
        <begin position="53"/>
        <end position="213"/>
    </location>
</feature>
<proteinExistence type="inferred from homology"/>
<evidence type="ECO:0000256" key="7">
    <source>
        <dbReference type="ARBA" id="ARBA00023204"/>
    </source>
</evidence>
<dbReference type="PANTHER" id="PTHR11264">
    <property type="entry name" value="URACIL-DNA GLYCOSYLASE"/>
    <property type="match status" value="1"/>
</dbReference>
<evidence type="ECO:0000313" key="10">
    <source>
        <dbReference type="EMBL" id="PIT91419.1"/>
    </source>
</evidence>
<dbReference type="SUPFAM" id="SSF52141">
    <property type="entry name" value="Uracil-DNA glycosylase-like"/>
    <property type="match status" value="1"/>
</dbReference>
<dbReference type="NCBIfam" id="NF003588">
    <property type="entry name" value="PRK05254.1-1"/>
    <property type="match status" value="1"/>
</dbReference>
<dbReference type="NCBIfam" id="NF003591">
    <property type="entry name" value="PRK05254.1-4"/>
    <property type="match status" value="1"/>
</dbReference>
<keyword evidence="8" id="KW-0963">Cytoplasm</keyword>
<organism evidence="10 11">
    <name type="scientific">Candidatus Kaiserbacteria bacterium CG10_big_fil_rev_8_21_14_0_10_49_17</name>
    <dbReference type="NCBI Taxonomy" id="1974609"/>
    <lineage>
        <taxon>Bacteria</taxon>
        <taxon>Candidatus Kaiseribacteriota</taxon>
    </lineage>
</organism>
<dbReference type="NCBIfam" id="TIGR00628">
    <property type="entry name" value="ung"/>
    <property type="match status" value="1"/>
</dbReference>
<reference evidence="11" key="1">
    <citation type="submission" date="2017-09" db="EMBL/GenBank/DDBJ databases">
        <title>Depth-based differentiation of microbial function through sediment-hosted aquifers and enrichment of novel symbionts in the deep terrestrial subsurface.</title>
        <authorList>
            <person name="Probst A.J."/>
            <person name="Ladd B."/>
            <person name="Jarett J.K."/>
            <person name="Geller-Mcgrath D.E."/>
            <person name="Sieber C.M.K."/>
            <person name="Emerson J.B."/>
            <person name="Anantharaman K."/>
            <person name="Thomas B.C."/>
            <person name="Malmstrom R."/>
            <person name="Stieglmeier M."/>
            <person name="Klingl A."/>
            <person name="Woyke T."/>
            <person name="Ryan C.M."/>
            <person name="Banfield J.F."/>
        </authorList>
    </citation>
    <scope>NUCLEOTIDE SEQUENCE [LARGE SCALE GENOMIC DNA]</scope>
</reference>
<dbReference type="Pfam" id="PF03167">
    <property type="entry name" value="UDG"/>
    <property type="match status" value="1"/>
</dbReference>
<dbReference type="NCBIfam" id="NF003592">
    <property type="entry name" value="PRK05254.1-5"/>
    <property type="match status" value="1"/>
</dbReference>
<dbReference type="GO" id="GO:0097510">
    <property type="term" value="P:base-excision repair, AP site formation via deaminated base removal"/>
    <property type="evidence" value="ECO:0007669"/>
    <property type="project" value="TreeGrafter"/>
</dbReference>
<evidence type="ECO:0000256" key="6">
    <source>
        <dbReference type="ARBA" id="ARBA00022801"/>
    </source>
</evidence>
<feature type="active site" description="Proton acceptor" evidence="8">
    <location>
        <position position="68"/>
    </location>
</feature>